<evidence type="ECO:0000256" key="1">
    <source>
        <dbReference type="SAM" id="MobiDB-lite"/>
    </source>
</evidence>
<feature type="region of interest" description="Disordered" evidence="1">
    <location>
        <begin position="160"/>
        <end position="207"/>
    </location>
</feature>
<feature type="signal peptide" evidence="2">
    <location>
        <begin position="1"/>
        <end position="21"/>
    </location>
</feature>
<dbReference type="Gramene" id="PVH47711">
    <property type="protein sequence ID" value="PVH47711"/>
    <property type="gene ID" value="PAHAL_4G126200"/>
</dbReference>
<dbReference type="AlphaFoldDB" id="A0A2T8JCS9"/>
<dbReference type="Proteomes" id="UP000243499">
    <property type="component" value="Chromosome 4"/>
</dbReference>
<feature type="chain" id="PRO_5015451401" evidence="2">
    <location>
        <begin position="22"/>
        <end position="207"/>
    </location>
</feature>
<proteinExistence type="predicted"/>
<dbReference type="EMBL" id="CM008049">
    <property type="protein sequence ID" value="PVH47711.1"/>
    <property type="molecule type" value="Genomic_DNA"/>
</dbReference>
<evidence type="ECO:0000256" key="2">
    <source>
        <dbReference type="SAM" id="SignalP"/>
    </source>
</evidence>
<gene>
    <name evidence="3" type="ORF">PAHAL_4G126200</name>
</gene>
<keyword evidence="2" id="KW-0732">Signal</keyword>
<protein>
    <submittedName>
        <fullName evidence="3">Uncharacterized protein</fullName>
    </submittedName>
</protein>
<name>A0A2T8JCS9_9POAL</name>
<sequence>MGAAPNVVSLVWLAGCSLATAAAVGASGSLVRLAASPRPPRWVLLLTPAIVTQMLDCGSYDYEGLSNSSVLPPRCQRPPLRLASSPLFFACCSAAARRPESCPHSRAKSATIPSHSSPAEQARAGGASEHISMEPWRSPAEDHAGWTRLVPLWLRPGRGNQAHGAAQPALLGSTNPNEPRIHASFDGGSGPAPARCSSPNRQAPRMR</sequence>
<feature type="region of interest" description="Disordered" evidence="1">
    <location>
        <begin position="102"/>
        <end position="127"/>
    </location>
</feature>
<accession>A0A2T8JCS9</accession>
<organism evidence="3">
    <name type="scientific">Panicum hallii</name>
    <dbReference type="NCBI Taxonomy" id="206008"/>
    <lineage>
        <taxon>Eukaryota</taxon>
        <taxon>Viridiplantae</taxon>
        <taxon>Streptophyta</taxon>
        <taxon>Embryophyta</taxon>
        <taxon>Tracheophyta</taxon>
        <taxon>Spermatophyta</taxon>
        <taxon>Magnoliopsida</taxon>
        <taxon>Liliopsida</taxon>
        <taxon>Poales</taxon>
        <taxon>Poaceae</taxon>
        <taxon>PACMAD clade</taxon>
        <taxon>Panicoideae</taxon>
        <taxon>Panicodae</taxon>
        <taxon>Paniceae</taxon>
        <taxon>Panicinae</taxon>
        <taxon>Panicum</taxon>
        <taxon>Panicum sect. Panicum</taxon>
    </lineage>
</organism>
<reference evidence="3" key="1">
    <citation type="submission" date="2018-04" db="EMBL/GenBank/DDBJ databases">
        <title>WGS assembly of Panicum hallii.</title>
        <authorList>
            <person name="Lovell J."/>
            <person name="Jenkins J."/>
            <person name="Lowry D."/>
            <person name="Mamidi S."/>
            <person name="Sreedasyam A."/>
            <person name="Weng X."/>
            <person name="Barry K."/>
            <person name="Bonette J."/>
            <person name="Campitelli B."/>
            <person name="Daum C."/>
            <person name="Gordon S."/>
            <person name="Gould B."/>
            <person name="Lipzen A."/>
            <person name="Macqueen A."/>
            <person name="Palacio-Mejia J."/>
            <person name="Plott C."/>
            <person name="Shakirov E."/>
            <person name="Shu S."/>
            <person name="Yoshinaga Y."/>
            <person name="Zane M."/>
            <person name="Rokhsar D."/>
            <person name="Grimwood J."/>
            <person name="Schmutz J."/>
            <person name="Juenger T."/>
        </authorList>
    </citation>
    <scope>NUCLEOTIDE SEQUENCE [LARGE SCALE GENOMIC DNA]</scope>
    <source>
        <strain evidence="3">FIL2</strain>
    </source>
</reference>
<evidence type="ECO:0000313" key="3">
    <source>
        <dbReference type="EMBL" id="PVH47711.1"/>
    </source>
</evidence>